<dbReference type="PANTHER" id="PTHR42899:SF1">
    <property type="entry name" value="SPERMATOGENESIS-ASSOCIATED PROTEIN 20"/>
    <property type="match status" value="1"/>
</dbReference>
<accession>A0ABQ9FLQ0</accession>
<organism evidence="3 4">
    <name type="scientific">Tegillarca granosa</name>
    <name type="common">Malaysian cockle</name>
    <name type="synonym">Anadara granosa</name>
    <dbReference type="NCBI Taxonomy" id="220873"/>
    <lineage>
        <taxon>Eukaryota</taxon>
        <taxon>Metazoa</taxon>
        <taxon>Spiralia</taxon>
        <taxon>Lophotrochozoa</taxon>
        <taxon>Mollusca</taxon>
        <taxon>Bivalvia</taxon>
        <taxon>Autobranchia</taxon>
        <taxon>Pteriomorphia</taxon>
        <taxon>Arcoida</taxon>
        <taxon>Arcoidea</taxon>
        <taxon>Arcidae</taxon>
        <taxon>Tegillarca</taxon>
    </lineage>
</organism>
<reference evidence="3 4" key="1">
    <citation type="submission" date="2022-12" db="EMBL/GenBank/DDBJ databases">
        <title>Chromosome-level genome of Tegillarca granosa.</title>
        <authorList>
            <person name="Kim J."/>
        </authorList>
    </citation>
    <scope>NUCLEOTIDE SEQUENCE [LARGE SCALE GENOMIC DNA]</scope>
    <source>
        <strain evidence="3">Teg-2019</strain>
        <tissue evidence="3">Adductor muscle</tissue>
    </source>
</reference>
<dbReference type="InterPro" id="IPR024705">
    <property type="entry name" value="Ssp411"/>
</dbReference>
<dbReference type="Pfam" id="PF03190">
    <property type="entry name" value="Thioredox_DsbH"/>
    <property type="match status" value="1"/>
</dbReference>
<proteinExistence type="predicted"/>
<evidence type="ECO:0000256" key="1">
    <source>
        <dbReference type="SAM" id="MobiDB-lite"/>
    </source>
</evidence>
<evidence type="ECO:0000313" key="4">
    <source>
        <dbReference type="Proteomes" id="UP001217089"/>
    </source>
</evidence>
<sequence>MATGGSDDGKSKHGIHRNRLADEKSPYLLQHAGNPKAKEEDKPIFLSIGYSTCHWCHVMERESFENEEVGKILNDNFVAIKVDREERPDVDRVYMTFIQATSGGGGWPMSVWLTPDLKPMVGGTYFPPDDRYYGRPGFKSILLNIAAQWKAKRDVLDKQGTAILDALMQGTSVSEAQGQTIPDQQAITKCYEMLEKSYDTDLGGFGKAPKFPQPVNFNFLFRMAANNLNTDDGKNALDMCATTLHFMNQGGIHDHVSQVPGFHRYSTDRMWHVPHFEKMLYDQGQLLVAYSEAYQAGGFYSAEDADSYPTEGATEKKEGAFCVWTFDDINTILSENVENNPELKMADVFCYHFGVEEDGNVDPLQNVLMVRGSVEETARHFVLSKSQVTEILDKCKSKLYDVRQTRPKPHLDDKMLTSWNGLMISGLAKAGQVLGDEDIIRTAVQAAEFLKANMYNSDKNILYRSCYTGLDKSVTQMSVPIEGFADDYANLIRGLLDLYEATFDDQYVAWAEKLQDQQNTLFWDTEGGGYFNNKEDPSVVFYERLTKIPVALPEMMTALIMMHSTNKQIVLVGDKGDPDLVAMVNSVNSHFLPNKVVIVIHPQTENYLCSKLEFLQTLAKLEGKSTAYVCENYTCSLPVNTVEELDRLLSA</sequence>
<dbReference type="EMBL" id="JARBDR010000214">
    <property type="protein sequence ID" value="KAJ8318185.1"/>
    <property type="molecule type" value="Genomic_DNA"/>
</dbReference>
<name>A0ABQ9FLQ0_TEGGR</name>
<dbReference type="CDD" id="cd02955">
    <property type="entry name" value="SSP411"/>
    <property type="match status" value="1"/>
</dbReference>
<feature type="region of interest" description="Disordered" evidence="1">
    <location>
        <begin position="1"/>
        <end position="26"/>
    </location>
</feature>
<protein>
    <recommendedName>
        <fullName evidence="2">Spermatogenesis-associated protein 20-like TRX domain-containing protein</fullName>
    </recommendedName>
</protein>
<dbReference type="PIRSF" id="PIRSF006402">
    <property type="entry name" value="UCP006402_thioredoxin"/>
    <property type="match status" value="1"/>
</dbReference>
<dbReference type="SUPFAM" id="SSF52833">
    <property type="entry name" value="Thioredoxin-like"/>
    <property type="match status" value="1"/>
</dbReference>
<dbReference type="InterPro" id="IPR012341">
    <property type="entry name" value="6hp_glycosidase-like_sf"/>
</dbReference>
<dbReference type="InterPro" id="IPR036249">
    <property type="entry name" value="Thioredoxin-like_sf"/>
</dbReference>
<gene>
    <name evidence="3" type="ORF">KUTeg_003276</name>
</gene>
<keyword evidence="4" id="KW-1185">Reference proteome</keyword>
<dbReference type="Proteomes" id="UP001217089">
    <property type="component" value="Unassembled WGS sequence"/>
</dbReference>
<comment type="caution">
    <text evidence="3">The sequence shown here is derived from an EMBL/GenBank/DDBJ whole genome shotgun (WGS) entry which is preliminary data.</text>
</comment>
<evidence type="ECO:0000259" key="2">
    <source>
        <dbReference type="Pfam" id="PF03190"/>
    </source>
</evidence>
<dbReference type="PANTHER" id="PTHR42899">
    <property type="entry name" value="SPERMATOGENESIS-ASSOCIATED PROTEIN 20"/>
    <property type="match status" value="1"/>
</dbReference>
<evidence type="ECO:0000313" key="3">
    <source>
        <dbReference type="EMBL" id="KAJ8318185.1"/>
    </source>
</evidence>
<feature type="domain" description="Spermatogenesis-associated protein 20-like TRX" evidence="2">
    <location>
        <begin position="18"/>
        <end position="167"/>
    </location>
</feature>
<dbReference type="Gene3D" id="1.50.10.10">
    <property type="match status" value="1"/>
</dbReference>
<dbReference type="SUPFAM" id="SSF48208">
    <property type="entry name" value="Six-hairpin glycosidases"/>
    <property type="match status" value="1"/>
</dbReference>
<dbReference type="InterPro" id="IPR004879">
    <property type="entry name" value="Ssp411-like_TRX"/>
</dbReference>
<dbReference type="InterPro" id="IPR008928">
    <property type="entry name" value="6-hairpin_glycosidase_sf"/>
</dbReference>
<dbReference type="Gene3D" id="3.40.30.10">
    <property type="entry name" value="Glutaredoxin"/>
    <property type="match status" value="1"/>
</dbReference>